<dbReference type="Proteomes" id="UP000598217">
    <property type="component" value="Unassembled WGS sequence"/>
</dbReference>
<keyword evidence="2" id="KW-1185">Reference proteome</keyword>
<dbReference type="EMBL" id="JADBDY010000001">
    <property type="protein sequence ID" value="MBE1457610.1"/>
    <property type="molecule type" value="Genomic_DNA"/>
</dbReference>
<sequence length="48" mass="5080">MALALRERGVSVTEFSLHLPSLDEVFSALTGTARRSGAPSDTDEETSA</sequence>
<gene>
    <name evidence="1" type="ORF">H4W79_001824</name>
</gene>
<evidence type="ECO:0008006" key="3">
    <source>
        <dbReference type="Google" id="ProtNLM"/>
    </source>
</evidence>
<protein>
    <recommendedName>
        <fullName evidence="3">ABC-2 type transport system ATP-binding protein</fullName>
    </recommendedName>
</protein>
<organism evidence="1 2">
    <name type="scientific">Nocardiopsis terrae</name>
    <dbReference type="NCBI Taxonomy" id="372655"/>
    <lineage>
        <taxon>Bacteria</taxon>
        <taxon>Bacillati</taxon>
        <taxon>Actinomycetota</taxon>
        <taxon>Actinomycetes</taxon>
        <taxon>Streptosporangiales</taxon>
        <taxon>Nocardiopsidaceae</taxon>
        <taxon>Nocardiopsis</taxon>
    </lineage>
</organism>
<evidence type="ECO:0000313" key="1">
    <source>
        <dbReference type="EMBL" id="MBE1457610.1"/>
    </source>
</evidence>
<reference evidence="1 2" key="1">
    <citation type="submission" date="2020-10" db="EMBL/GenBank/DDBJ databases">
        <title>Sequencing the genomes of 1000 actinobacteria strains.</title>
        <authorList>
            <person name="Klenk H.-P."/>
        </authorList>
    </citation>
    <scope>NUCLEOTIDE SEQUENCE [LARGE SCALE GENOMIC DNA]</scope>
    <source>
        <strain evidence="1 2">DSM 45157</strain>
    </source>
</reference>
<evidence type="ECO:0000313" key="2">
    <source>
        <dbReference type="Proteomes" id="UP000598217"/>
    </source>
</evidence>
<name>A0ABR9HF06_9ACTN</name>
<dbReference type="RefSeq" id="WP_225942395.1">
    <property type="nucleotide sequence ID" value="NZ_BMXJ01000004.1"/>
</dbReference>
<accession>A0ABR9HF06</accession>
<proteinExistence type="predicted"/>
<comment type="caution">
    <text evidence="1">The sequence shown here is derived from an EMBL/GenBank/DDBJ whole genome shotgun (WGS) entry which is preliminary data.</text>
</comment>